<evidence type="ECO:0000313" key="15">
    <source>
        <dbReference type="Proteomes" id="UP000278085"/>
    </source>
</evidence>
<dbReference type="InterPro" id="IPR036890">
    <property type="entry name" value="HATPase_C_sf"/>
</dbReference>
<dbReference type="Pfam" id="PF00512">
    <property type="entry name" value="HisKA"/>
    <property type="match status" value="1"/>
</dbReference>
<proteinExistence type="predicted"/>
<comment type="catalytic activity">
    <reaction evidence="1">
        <text>ATP + protein L-histidine = ADP + protein N-phospho-L-histidine.</text>
        <dbReference type="EC" id="2.7.13.3"/>
    </reaction>
</comment>
<dbReference type="InterPro" id="IPR003594">
    <property type="entry name" value="HATPase_dom"/>
</dbReference>
<dbReference type="InterPro" id="IPR013656">
    <property type="entry name" value="PAS_4"/>
</dbReference>
<dbReference type="InterPro" id="IPR011006">
    <property type="entry name" value="CheY-like_superfamily"/>
</dbReference>
<dbReference type="InterPro" id="IPR029016">
    <property type="entry name" value="GAF-like_dom_sf"/>
</dbReference>
<feature type="modified residue" description="4-aspartylphosphate" evidence="9">
    <location>
        <position position="823"/>
    </location>
</feature>
<dbReference type="InterPro" id="IPR004358">
    <property type="entry name" value="Sig_transdc_His_kin-like_C"/>
</dbReference>
<dbReference type="EC" id="2.7.13.3" evidence="3"/>
<dbReference type="PRINTS" id="PR00344">
    <property type="entry name" value="BCTRLSENSOR"/>
</dbReference>
<gene>
    <name evidence="14" type="ORF">EJB06_26210</name>
</gene>
<keyword evidence="7" id="KW-0902">Two-component regulatory system</keyword>
<dbReference type="InterPro" id="IPR035965">
    <property type="entry name" value="PAS-like_dom_sf"/>
</dbReference>
<dbReference type="SMART" id="SM00091">
    <property type="entry name" value="PAS"/>
    <property type="match status" value="2"/>
</dbReference>
<accession>A0A430HEZ4</accession>
<dbReference type="InterPro" id="IPR001789">
    <property type="entry name" value="Sig_transdc_resp-reg_receiver"/>
</dbReference>
<evidence type="ECO:0000259" key="12">
    <source>
        <dbReference type="PROSITE" id="PS50112"/>
    </source>
</evidence>
<evidence type="ECO:0000256" key="6">
    <source>
        <dbReference type="ARBA" id="ARBA00022777"/>
    </source>
</evidence>
<dbReference type="NCBIfam" id="TIGR00229">
    <property type="entry name" value="sensory_box"/>
    <property type="match status" value="1"/>
</dbReference>
<dbReference type="InterPro" id="IPR005467">
    <property type="entry name" value="His_kinase_dom"/>
</dbReference>
<dbReference type="SMART" id="SM00388">
    <property type="entry name" value="HisKA"/>
    <property type="match status" value="1"/>
</dbReference>
<dbReference type="InterPro" id="IPR003018">
    <property type="entry name" value="GAF"/>
</dbReference>
<dbReference type="CDD" id="cd00130">
    <property type="entry name" value="PAS"/>
    <property type="match status" value="2"/>
</dbReference>
<dbReference type="SUPFAM" id="SSF47384">
    <property type="entry name" value="Homodimeric domain of signal transducing histidine kinase"/>
    <property type="match status" value="1"/>
</dbReference>
<dbReference type="Gene3D" id="3.40.50.2300">
    <property type="match status" value="1"/>
</dbReference>
<comment type="subcellular location">
    <subcellularLocation>
        <location evidence="2">Cell inner membrane</location>
        <topology evidence="2">Multi-pass membrane protein</topology>
    </subcellularLocation>
</comment>
<dbReference type="PROSITE" id="PS50113">
    <property type="entry name" value="PAC"/>
    <property type="match status" value="1"/>
</dbReference>
<dbReference type="InterPro" id="IPR003661">
    <property type="entry name" value="HisK_dim/P_dom"/>
</dbReference>
<dbReference type="SMART" id="SM00387">
    <property type="entry name" value="HATPase_c"/>
    <property type="match status" value="1"/>
</dbReference>
<comment type="caution">
    <text evidence="14">The sequence shown here is derived from an EMBL/GenBank/DDBJ whole genome shotgun (WGS) entry which is preliminary data.</text>
</comment>
<evidence type="ECO:0000256" key="3">
    <source>
        <dbReference type="ARBA" id="ARBA00012438"/>
    </source>
</evidence>
<evidence type="ECO:0000259" key="13">
    <source>
        <dbReference type="PROSITE" id="PS50113"/>
    </source>
</evidence>
<keyword evidence="4 9" id="KW-0597">Phosphoprotein</keyword>
<dbReference type="InterPro" id="IPR036097">
    <property type="entry name" value="HisK_dim/P_sf"/>
</dbReference>
<evidence type="ECO:0000256" key="5">
    <source>
        <dbReference type="ARBA" id="ARBA00022679"/>
    </source>
</evidence>
<dbReference type="PROSITE" id="PS50109">
    <property type="entry name" value="HIS_KIN"/>
    <property type="match status" value="1"/>
</dbReference>
<dbReference type="SMART" id="SM00065">
    <property type="entry name" value="GAF"/>
    <property type="match status" value="1"/>
</dbReference>
<dbReference type="Gene3D" id="1.10.287.130">
    <property type="match status" value="1"/>
</dbReference>
<feature type="domain" description="Histidine kinase" evidence="10">
    <location>
        <begin position="523"/>
        <end position="741"/>
    </location>
</feature>
<feature type="domain" description="PAS" evidence="12">
    <location>
        <begin position="387"/>
        <end position="457"/>
    </location>
</feature>
<dbReference type="Gene3D" id="3.30.565.10">
    <property type="entry name" value="Histidine kinase-like ATPase, C-terminal domain"/>
    <property type="match status" value="1"/>
</dbReference>
<dbReference type="SMART" id="SM00086">
    <property type="entry name" value="PAC"/>
    <property type="match status" value="1"/>
</dbReference>
<dbReference type="EMBL" id="RXLQ01000018">
    <property type="protein sequence ID" value="RSZ56134.1"/>
    <property type="molecule type" value="Genomic_DNA"/>
</dbReference>
<reference evidence="14 15" key="1">
    <citation type="submission" date="2018-12" db="EMBL/GenBank/DDBJ databases">
        <authorList>
            <person name="Yang E."/>
        </authorList>
    </citation>
    <scope>NUCLEOTIDE SEQUENCE [LARGE SCALE GENOMIC DNA]</scope>
    <source>
        <strain evidence="14 15">SOD</strain>
    </source>
</reference>
<name>A0A430HEZ4_9BURK</name>
<evidence type="ECO:0000259" key="11">
    <source>
        <dbReference type="PROSITE" id="PS50110"/>
    </source>
</evidence>
<dbReference type="Pfam" id="PF02518">
    <property type="entry name" value="HATPase_c"/>
    <property type="match status" value="1"/>
</dbReference>
<dbReference type="Pfam" id="PF00072">
    <property type="entry name" value="Response_reg"/>
    <property type="match status" value="1"/>
</dbReference>
<organism evidence="14 15">
    <name type="scientific">Massilia atriviolacea</name>
    <dbReference type="NCBI Taxonomy" id="2495579"/>
    <lineage>
        <taxon>Bacteria</taxon>
        <taxon>Pseudomonadati</taxon>
        <taxon>Pseudomonadota</taxon>
        <taxon>Betaproteobacteria</taxon>
        <taxon>Burkholderiales</taxon>
        <taxon>Oxalobacteraceae</taxon>
        <taxon>Telluria group</taxon>
        <taxon>Massilia</taxon>
    </lineage>
</organism>
<dbReference type="InterPro" id="IPR001610">
    <property type="entry name" value="PAC"/>
</dbReference>
<dbReference type="SUPFAM" id="SSF55874">
    <property type="entry name" value="ATPase domain of HSP90 chaperone/DNA topoisomerase II/histidine kinase"/>
    <property type="match status" value="1"/>
</dbReference>
<dbReference type="InterPro" id="IPR000700">
    <property type="entry name" value="PAS-assoc_C"/>
</dbReference>
<sequence length="889" mass="95065">MEGVAMDSLNVRRVPPLCDNCRMRVKRDGAGALFRCQDGPSGTARLGKIEAAAKPSEQYCGVGSLMEDPVLLPSDATVAVAPAPDFGLLFQAIPTPCLVISPALTILAANAAYLRLVGRAASDLLGLHIVDALPANPADPLADGSARLRASLERVLAGACADTMDVQRYDVALEAGGSVFLPRYWKPVNTPLLHADGTVRYIIHSVEEASGANLTGKSSLRDVLALLNETLRDLKAVDEIAYAAAAILGEALGASRVGYGTIDHASDSLQVERDWCAPGAGTLAGVSDLRSDGSFIDDLKRGIFVAIENVDLDPRTAAAAVALRARSATAFVNVPLIEDGVLVAVLYINDAHPRQWTTQELVLVKEVAARIRTASERLRGVAALRESEARFRTIADAMPQMVWSTLPDGYHDYFNEQWYSYTGVPRQSTDGEGWNDIFHPDDQARSRAVWQACLETGDTYEIEYRLRHHSGAYRWVLGRALPIRARDGSIVRWMGTCTDIDAQKRAEDELRQASQRKDEFLAMLAHELRNPLAPISSAAHLLILGKADPQRVQKSGEIILRQVGHLTHLVDDLLDVSRVTSGLVQIERVVIDLQAVLHSAVEQARPGIEARRHHLTVALPPAPMCVQGDKTRLVQTIVNLLNNAAKYTAPGGAIALSLEMADGMACITVADNGIGIGAELLPHVFDLFIQAERTPDRIQGGLGVGLALVQRIVELHQGSVQAISEGLGKGSRFTVRLPLVEAAGSADRGRAGGPGDALAGAGEAATVPRTRLPTVMIVDDNPDGAQSLAALIGARGYRVRVVGDGAAALQIADGEPVDVYILDIGLPGMDGYALARRLRATPGGRAATLVALTGYGKKEDRLLALASGFDHHLVKPVDIAALEKILLRR</sequence>
<evidence type="ECO:0000256" key="2">
    <source>
        <dbReference type="ARBA" id="ARBA00004429"/>
    </source>
</evidence>
<dbReference type="Gene3D" id="3.30.450.40">
    <property type="match status" value="1"/>
</dbReference>
<keyword evidence="5" id="KW-0808">Transferase</keyword>
<evidence type="ECO:0000256" key="9">
    <source>
        <dbReference type="PROSITE-ProRule" id="PRU00169"/>
    </source>
</evidence>
<dbReference type="InterPro" id="IPR013655">
    <property type="entry name" value="PAS_fold_3"/>
</dbReference>
<dbReference type="CDD" id="cd17580">
    <property type="entry name" value="REC_2_DhkD-like"/>
    <property type="match status" value="1"/>
</dbReference>
<dbReference type="Pfam" id="PF01590">
    <property type="entry name" value="GAF"/>
    <property type="match status" value="1"/>
</dbReference>
<evidence type="ECO:0000256" key="8">
    <source>
        <dbReference type="ARBA" id="ARBA00023136"/>
    </source>
</evidence>
<dbReference type="Pfam" id="PF08447">
    <property type="entry name" value="PAS_3"/>
    <property type="match status" value="1"/>
</dbReference>
<dbReference type="PROSITE" id="PS50110">
    <property type="entry name" value="RESPONSE_REGULATORY"/>
    <property type="match status" value="1"/>
</dbReference>
<dbReference type="PANTHER" id="PTHR43547">
    <property type="entry name" value="TWO-COMPONENT HISTIDINE KINASE"/>
    <property type="match status" value="1"/>
</dbReference>
<dbReference type="GO" id="GO:0000155">
    <property type="term" value="F:phosphorelay sensor kinase activity"/>
    <property type="evidence" value="ECO:0007669"/>
    <property type="project" value="InterPro"/>
</dbReference>
<evidence type="ECO:0000256" key="4">
    <source>
        <dbReference type="ARBA" id="ARBA00022553"/>
    </source>
</evidence>
<dbReference type="CDD" id="cd00082">
    <property type="entry name" value="HisKA"/>
    <property type="match status" value="1"/>
</dbReference>
<dbReference type="PANTHER" id="PTHR43547:SF2">
    <property type="entry name" value="HYBRID SIGNAL TRANSDUCTION HISTIDINE KINASE C"/>
    <property type="match status" value="1"/>
</dbReference>
<dbReference type="Pfam" id="PF08448">
    <property type="entry name" value="PAS_4"/>
    <property type="match status" value="1"/>
</dbReference>
<dbReference type="FunFam" id="3.30.565.10:FF:000006">
    <property type="entry name" value="Sensor histidine kinase WalK"/>
    <property type="match status" value="1"/>
</dbReference>
<dbReference type="Gene3D" id="3.30.450.20">
    <property type="entry name" value="PAS domain"/>
    <property type="match status" value="2"/>
</dbReference>
<keyword evidence="15" id="KW-1185">Reference proteome</keyword>
<dbReference type="SUPFAM" id="SSF52172">
    <property type="entry name" value="CheY-like"/>
    <property type="match status" value="1"/>
</dbReference>
<keyword evidence="6" id="KW-0418">Kinase</keyword>
<dbReference type="CDD" id="cd00075">
    <property type="entry name" value="HATPase"/>
    <property type="match status" value="1"/>
</dbReference>
<dbReference type="SUPFAM" id="SSF55785">
    <property type="entry name" value="PYP-like sensor domain (PAS domain)"/>
    <property type="match status" value="2"/>
</dbReference>
<feature type="domain" description="Response regulatory" evidence="11">
    <location>
        <begin position="774"/>
        <end position="889"/>
    </location>
</feature>
<dbReference type="Proteomes" id="UP000278085">
    <property type="component" value="Unassembled WGS sequence"/>
</dbReference>
<keyword evidence="8" id="KW-0472">Membrane</keyword>
<protein>
    <recommendedName>
        <fullName evidence="3">histidine kinase</fullName>
        <ecNumber evidence="3">2.7.13.3</ecNumber>
    </recommendedName>
</protein>
<dbReference type="FunFam" id="3.30.450.20:FF:000099">
    <property type="entry name" value="Sensory box sensor histidine kinase"/>
    <property type="match status" value="1"/>
</dbReference>
<evidence type="ECO:0000256" key="7">
    <source>
        <dbReference type="ARBA" id="ARBA00023012"/>
    </source>
</evidence>
<dbReference type="AlphaFoldDB" id="A0A430HEZ4"/>
<dbReference type="GO" id="GO:0005886">
    <property type="term" value="C:plasma membrane"/>
    <property type="evidence" value="ECO:0007669"/>
    <property type="project" value="UniProtKB-SubCell"/>
</dbReference>
<evidence type="ECO:0000256" key="1">
    <source>
        <dbReference type="ARBA" id="ARBA00000085"/>
    </source>
</evidence>
<feature type="domain" description="PAC" evidence="13">
    <location>
        <begin position="460"/>
        <end position="512"/>
    </location>
</feature>
<evidence type="ECO:0000259" key="10">
    <source>
        <dbReference type="PROSITE" id="PS50109"/>
    </source>
</evidence>
<dbReference type="SUPFAM" id="SSF55781">
    <property type="entry name" value="GAF domain-like"/>
    <property type="match status" value="1"/>
</dbReference>
<dbReference type="InterPro" id="IPR000014">
    <property type="entry name" value="PAS"/>
</dbReference>
<dbReference type="FunFam" id="1.10.287.130:FF:000001">
    <property type="entry name" value="Two-component sensor histidine kinase"/>
    <property type="match status" value="1"/>
</dbReference>
<dbReference type="SMART" id="SM00448">
    <property type="entry name" value="REC"/>
    <property type="match status" value="1"/>
</dbReference>
<dbReference type="PROSITE" id="PS50112">
    <property type="entry name" value="PAS"/>
    <property type="match status" value="1"/>
</dbReference>
<evidence type="ECO:0000313" key="14">
    <source>
        <dbReference type="EMBL" id="RSZ56134.1"/>
    </source>
</evidence>